<dbReference type="InterPro" id="IPR002018">
    <property type="entry name" value="CarbesteraseB"/>
</dbReference>
<accession>A0A0W0GBW9</accession>
<comment type="caution">
    <text evidence="3">The sequence shown here is derived from an EMBL/GenBank/DDBJ whole genome shotgun (WGS) entry which is preliminary data.</text>
</comment>
<gene>
    <name evidence="3" type="ORF">WG66_1350</name>
</gene>
<feature type="domain" description="Carboxylesterase type B" evidence="2">
    <location>
        <begin position="21"/>
        <end position="107"/>
    </location>
</feature>
<evidence type="ECO:0000313" key="4">
    <source>
        <dbReference type="Proteomes" id="UP000054988"/>
    </source>
</evidence>
<dbReference type="InterPro" id="IPR029058">
    <property type="entry name" value="AB_hydrolase_fold"/>
</dbReference>
<dbReference type="PANTHER" id="PTHR11559">
    <property type="entry name" value="CARBOXYLESTERASE"/>
    <property type="match status" value="1"/>
</dbReference>
<feature type="signal peptide" evidence="1">
    <location>
        <begin position="1"/>
        <end position="19"/>
    </location>
</feature>
<evidence type="ECO:0000259" key="2">
    <source>
        <dbReference type="Pfam" id="PF00135"/>
    </source>
</evidence>
<proteinExistence type="predicted"/>
<dbReference type="Gene3D" id="3.40.50.1820">
    <property type="entry name" value="alpha/beta hydrolase"/>
    <property type="match status" value="1"/>
</dbReference>
<name>A0A0W0GBW9_MONRR</name>
<sequence>MRSLSAVAAILLLPTFVTGITVNSTSGQLRGVVQDGVMSFKGIRYARSPTGNLRWETPVPFTSSEEQDATTLGPSCVQQITSNLSRELFNTPPPPESEDCLFLYILSRNCLYELSEQLTVYQERVGAIRFRFDSKAGSILDLWREPCIRNGLVTSL</sequence>
<organism evidence="3 4">
    <name type="scientific">Moniliophthora roreri</name>
    <name type="common">Frosty pod rot fungus</name>
    <name type="synonym">Monilia roreri</name>
    <dbReference type="NCBI Taxonomy" id="221103"/>
    <lineage>
        <taxon>Eukaryota</taxon>
        <taxon>Fungi</taxon>
        <taxon>Dikarya</taxon>
        <taxon>Basidiomycota</taxon>
        <taxon>Agaricomycotina</taxon>
        <taxon>Agaricomycetes</taxon>
        <taxon>Agaricomycetidae</taxon>
        <taxon>Agaricales</taxon>
        <taxon>Marasmiineae</taxon>
        <taxon>Marasmiaceae</taxon>
        <taxon>Moniliophthora</taxon>
    </lineage>
</organism>
<evidence type="ECO:0000313" key="3">
    <source>
        <dbReference type="EMBL" id="KTB46073.1"/>
    </source>
</evidence>
<dbReference type="SUPFAM" id="SSF53474">
    <property type="entry name" value="alpha/beta-Hydrolases"/>
    <property type="match status" value="1"/>
</dbReference>
<dbReference type="EMBL" id="LATX01000501">
    <property type="protein sequence ID" value="KTB46073.1"/>
    <property type="molecule type" value="Genomic_DNA"/>
</dbReference>
<feature type="chain" id="PRO_5006902574" description="Carboxylesterase type B domain-containing protein" evidence="1">
    <location>
        <begin position="20"/>
        <end position="156"/>
    </location>
</feature>
<keyword evidence="1" id="KW-0732">Signal</keyword>
<reference evidence="3 4" key="1">
    <citation type="submission" date="2015-12" db="EMBL/GenBank/DDBJ databases">
        <title>Draft genome sequence of Moniliophthora roreri, the causal agent of frosty pod rot of cacao.</title>
        <authorList>
            <person name="Aime M.C."/>
            <person name="Diaz-Valderrama J.R."/>
            <person name="Kijpornyongpan T."/>
            <person name="Phillips-Mora W."/>
        </authorList>
    </citation>
    <scope>NUCLEOTIDE SEQUENCE [LARGE SCALE GENOMIC DNA]</scope>
    <source>
        <strain evidence="3 4">MCA 2952</strain>
    </source>
</reference>
<evidence type="ECO:0000256" key="1">
    <source>
        <dbReference type="SAM" id="SignalP"/>
    </source>
</evidence>
<dbReference type="AlphaFoldDB" id="A0A0W0GBW9"/>
<dbReference type="Pfam" id="PF00135">
    <property type="entry name" value="COesterase"/>
    <property type="match status" value="1"/>
</dbReference>
<dbReference type="InterPro" id="IPR050309">
    <property type="entry name" value="Type-B_Carboxylest/Lipase"/>
</dbReference>
<dbReference type="Proteomes" id="UP000054988">
    <property type="component" value="Unassembled WGS sequence"/>
</dbReference>
<protein>
    <recommendedName>
        <fullName evidence="2">Carboxylesterase type B domain-containing protein</fullName>
    </recommendedName>
</protein>